<dbReference type="InterPro" id="IPR029060">
    <property type="entry name" value="PIN-like_dom_sf"/>
</dbReference>
<dbReference type="EC" id="2.7.7.7" evidence="2 15"/>
<dbReference type="GO" id="GO:0008408">
    <property type="term" value="F:3'-5' exonuclease activity"/>
    <property type="evidence" value="ECO:0007669"/>
    <property type="project" value="InterPro"/>
</dbReference>
<evidence type="ECO:0000256" key="2">
    <source>
        <dbReference type="ARBA" id="ARBA00012417"/>
    </source>
</evidence>
<evidence type="ECO:0000256" key="15">
    <source>
        <dbReference type="NCBIfam" id="TIGR00593"/>
    </source>
</evidence>
<dbReference type="SUPFAM" id="SSF53098">
    <property type="entry name" value="Ribonuclease H-like"/>
    <property type="match status" value="1"/>
</dbReference>
<feature type="domain" description="DNA-directed DNA polymerase family A palm" evidence="19">
    <location>
        <begin position="638"/>
        <end position="844"/>
    </location>
</feature>
<dbReference type="Pfam" id="PF00476">
    <property type="entry name" value="DNA_pol_A"/>
    <property type="match status" value="1"/>
</dbReference>
<dbReference type="InterPro" id="IPR002562">
    <property type="entry name" value="3'-5'_exonuclease_dom"/>
</dbReference>
<dbReference type="InterPro" id="IPR036279">
    <property type="entry name" value="5-3_exonuclease_C_sf"/>
</dbReference>
<dbReference type="GO" id="GO:0008409">
    <property type="term" value="F:5'-3' exonuclease activity"/>
    <property type="evidence" value="ECO:0007669"/>
    <property type="project" value="InterPro"/>
</dbReference>
<dbReference type="FunFam" id="1.10.150.20:FF:000003">
    <property type="entry name" value="DNA polymerase I"/>
    <property type="match status" value="1"/>
</dbReference>
<keyword evidence="11 16" id="KW-0239">DNA-directed DNA polymerase</keyword>
<dbReference type="Gene3D" id="1.20.1060.10">
    <property type="entry name" value="Taq DNA Polymerase, Chain T, domain 4"/>
    <property type="match status" value="1"/>
</dbReference>
<evidence type="ECO:0000256" key="4">
    <source>
        <dbReference type="ARBA" id="ARBA00022679"/>
    </source>
</evidence>
<dbReference type="CDD" id="cd08637">
    <property type="entry name" value="DNA_pol_A_pol_I_C"/>
    <property type="match status" value="1"/>
</dbReference>
<evidence type="ECO:0000259" key="17">
    <source>
        <dbReference type="SMART" id="SM00474"/>
    </source>
</evidence>
<dbReference type="InterPro" id="IPR008918">
    <property type="entry name" value="HhH2"/>
</dbReference>
<dbReference type="InterPro" id="IPR012337">
    <property type="entry name" value="RNaseH-like_sf"/>
</dbReference>
<dbReference type="SMART" id="SM00474">
    <property type="entry name" value="35EXOc"/>
    <property type="match status" value="1"/>
</dbReference>
<dbReference type="InterPro" id="IPR018320">
    <property type="entry name" value="DNA_polymerase_1"/>
</dbReference>
<evidence type="ECO:0000256" key="6">
    <source>
        <dbReference type="ARBA" id="ARBA00022705"/>
    </source>
</evidence>
<dbReference type="Pfam" id="PF01367">
    <property type="entry name" value="5_3_exonuc"/>
    <property type="match status" value="1"/>
</dbReference>
<dbReference type="SUPFAM" id="SSF88723">
    <property type="entry name" value="PIN domain-like"/>
    <property type="match status" value="1"/>
</dbReference>
<dbReference type="FunFam" id="3.40.50.1010:FF:000001">
    <property type="entry name" value="DNA polymerase I"/>
    <property type="match status" value="1"/>
</dbReference>
<evidence type="ECO:0000256" key="5">
    <source>
        <dbReference type="ARBA" id="ARBA00022695"/>
    </source>
</evidence>
<feature type="domain" description="3'-5' exonuclease" evidence="17">
    <location>
        <begin position="292"/>
        <end position="469"/>
    </location>
</feature>
<dbReference type="EMBL" id="DTGR01000035">
    <property type="protein sequence ID" value="HHS28521.1"/>
    <property type="molecule type" value="Genomic_DNA"/>
</dbReference>
<keyword evidence="7" id="KW-0540">Nuclease</keyword>
<dbReference type="PANTHER" id="PTHR10133:SF27">
    <property type="entry name" value="DNA POLYMERASE NU"/>
    <property type="match status" value="1"/>
</dbReference>
<evidence type="ECO:0000256" key="9">
    <source>
        <dbReference type="ARBA" id="ARBA00022801"/>
    </source>
</evidence>
<dbReference type="InterPro" id="IPR020045">
    <property type="entry name" value="DNA_polI_H3TH"/>
</dbReference>
<sequence length="886" mass="98996">MTSQTLYLLDISSYIYRAFHAIRGLANSAGFPTNAVFGVTNMLLKILRERQPQYLALVFDSKAPTFRHREYAEYKAHRPPMPDELVMQLPYIEKIIEGLNLPKLAMEGFEADDLIATLVRRAREKGVAVEIVSGDKDLLPLVDEGVVMWDPMKNVRFDPDVIKEKYGVTPPELVEVRALAGDASDNIPGVPGIGEKTALKLISRFHSLDQILAHLEDIKEKGLRTKLREHAEQARLSRRLVLLKDQVPLEVNLEDLRPGPPDRETLRRLFLELEFSRFNQELGVEAPPAGAFQLIKDRADLERLASELKDVKDLALFFLFGEQHPVMAKIAGAALSWRPGEGVYLPFRGTLPAEGIWEVLGPVLRNPDVRKVSPDLKAVLQVAARFGQEMAGARGDILLASYLLNPARYEQNIENIALHHLGMTLPGSRELAGRPVAALDLPPELATQYAGMRSSVCLSVWPKLEAELTTEGLMSLYQDLELPLLGVLARMEARGIGVDRQFLSRFGEELAREMDHLEKEIFAEAGESFLIQSPQQLGRILFAKLKLKPQKKTKGKTAYSTDMEVLQSLSEEAPIAAKVLSYRSLGKLKATYVDALLKLINPETGRVHTTFVQSVAATGRLSSRDPNLQNIPVRGELGSQVRQAFVADPGQVFLSADYSQMELRLLAHFSGDAGLMRAFREGMDIHRETAAAVFNIHPELVSPEMRRQAKVINFGIIYGMSAFGLAKQLGVGNRLSAEFIQRYFARHPQVKAYLDQTLEEARTRGWVTTLMGRRRYFPQINSSNRLVRQEAERSAVNTPLQGTAADIIKKAMLEVEAALKQAKLSARLLLQIHDELLLEVPKEELHETGNRVRQAMEGVVSLKIPLVVDLRAGVHWGDMSSLEKFI</sequence>
<dbReference type="Pfam" id="PF02739">
    <property type="entry name" value="5_3_exonuc_N"/>
    <property type="match status" value="1"/>
</dbReference>
<dbReference type="CDD" id="cd09859">
    <property type="entry name" value="PIN_53EXO"/>
    <property type="match status" value="1"/>
</dbReference>
<evidence type="ECO:0000256" key="7">
    <source>
        <dbReference type="ARBA" id="ARBA00022722"/>
    </source>
</evidence>
<accession>A0A7V6DNY2</accession>
<comment type="similarity">
    <text evidence="1 16">Belongs to the DNA polymerase type-A family.</text>
</comment>
<dbReference type="PRINTS" id="PR00868">
    <property type="entry name" value="DNAPOLI"/>
</dbReference>
<organism evidence="20">
    <name type="scientific">Desulfobacca acetoxidans</name>
    <dbReference type="NCBI Taxonomy" id="60893"/>
    <lineage>
        <taxon>Bacteria</taxon>
        <taxon>Pseudomonadati</taxon>
        <taxon>Thermodesulfobacteriota</taxon>
        <taxon>Desulfobaccia</taxon>
        <taxon>Desulfobaccales</taxon>
        <taxon>Desulfobaccaceae</taxon>
        <taxon>Desulfobacca</taxon>
    </lineage>
</organism>
<dbReference type="FunFam" id="1.10.150.20:FF:000002">
    <property type="entry name" value="DNA polymerase I"/>
    <property type="match status" value="1"/>
</dbReference>
<feature type="domain" description="5'-3' exonuclease" evidence="18">
    <location>
        <begin position="1"/>
        <end position="259"/>
    </location>
</feature>
<keyword evidence="12 16" id="KW-0238">DNA-binding</keyword>
<reference evidence="20" key="1">
    <citation type="journal article" date="2020" name="mSystems">
        <title>Genome- and Community-Level Interaction Insights into Carbon Utilization and Element Cycling Functions of Hydrothermarchaeota in Hydrothermal Sediment.</title>
        <authorList>
            <person name="Zhou Z."/>
            <person name="Liu Y."/>
            <person name="Xu W."/>
            <person name="Pan J."/>
            <person name="Luo Z.H."/>
            <person name="Li M."/>
        </authorList>
    </citation>
    <scope>NUCLEOTIDE SEQUENCE [LARGE SCALE GENOMIC DNA]</scope>
    <source>
        <strain evidence="20">SpSt-767</strain>
    </source>
</reference>
<dbReference type="NCBIfam" id="NF004397">
    <property type="entry name" value="PRK05755.1"/>
    <property type="match status" value="1"/>
</dbReference>
<dbReference type="Gene3D" id="3.40.50.1010">
    <property type="entry name" value="5'-nuclease"/>
    <property type="match status" value="1"/>
</dbReference>
<protein>
    <recommendedName>
        <fullName evidence="3 15">DNA polymerase I</fullName>
        <ecNumber evidence="2 15">2.7.7.7</ecNumber>
    </recommendedName>
</protein>
<dbReference type="PANTHER" id="PTHR10133">
    <property type="entry name" value="DNA POLYMERASE I"/>
    <property type="match status" value="1"/>
</dbReference>
<dbReference type="Gene3D" id="3.30.70.370">
    <property type="match status" value="1"/>
</dbReference>
<evidence type="ECO:0000256" key="11">
    <source>
        <dbReference type="ARBA" id="ARBA00022932"/>
    </source>
</evidence>
<evidence type="ECO:0000256" key="13">
    <source>
        <dbReference type="ARBA" id="ARBA00023204"/>
    </source>
</evidence>
<evidence type="ECO:0000259" key="18">
    <source>
        <dbReference type="SMART" id="SM00475"/>
    </source>
</evidence>
<evidence type="ECO:0000256" key="12">
    <source>
        <dbReference type="ARBA" id="ARBA00023125"/>
    </source>
</evidence>
<gene>
    <name evidence="16 20" type="primary">polA</name>
    <name evidence="20" type="ORF">ENV52_02315</name>
</gene>
<dbReference type="PROSITE" id="PS00447">
    <property type="entry name" value="DNA_POLYMERASE_A"/>
    <property type="match status" value="1"/>
</dbReference>
<dbReference type="FunFam" id="1.20.1060.10:FF:000001">
    <property type="entry name" value="DNA polymerase I"/>
    <property type="match status" value="1"/>
</dbReference>
<comment type="caution">
    <text evidence="20">The sequence shown here is derived from an EMBL/GenBank/DDBJ whole genome shotgun (WGS) entry which is preliminary data.</text>
</comment>
<dbReference type="SUPFAM" id="SSF56672">
    <property type="entry name" value="DNA/RNA polymerases"/>
    <property type="match status" value="1"/>
</dbReference>
<comment type="catalytic activity">
    <reaction evidence="14 16">
        <text>DNA(n) + a 2'-deoxyribonucleoside 5'-triphosphate = DNA(n+1) + diphosphate</text>
        <dbReference type="Rhea" id="RHEA:22508"/>
        <dbReference type="Rhea" id="RHEA-COMP:17339"/>
        <dbReference type="Rhea" id="RHEA-COMP:17340"/>
        <dbReference type="ChEBI" id="CHEBI:33019"/>
        <dbReference type="ChEBI" id="CHEBI:61560"/>
        <dbReference type="ChEBI" id="CHEBI:173112"/>
        <dbReference type="EC" id="2.7.7.7"/>
    </reaction>
</comment>
<keyword evidence="5 16" id="KW-0548">Nucleotidyltransferase</keyword>
<dbReference type="SUPFAM" id="SSF47807">
    <property type="entry name" value="5' to 3' exonuclease, C-terminal subdomain"/>
    <property type="match status" value="1"/>
</dbReference>
<dbReference type="SMART" id="SM00279">
    <property type="entry name" value="HhH2"/>
    <property type="match status" value="1"/>
</dbReference>
<keyword evidence="10" id="KW-0269">Exonuclease</keyword>
<dbReference type="GO" id="GO:0006261">
    <property type="term" value="P:DNA-templated DNA replication"/>
    <property type="evidence" value="ECO:0007669"/>
    <property type="project" value="UniProtKB-UniRule"/>
</dbReference>
<dbReference type="Gene3D" id="3.30.420.10">
    <property type="entry name" value="Ribonuclease H-like superfamily/Ribonuclease H"/>
    <property type="match status" value="1"/>
</dbReference>
<dbReference type="SMART" id="SM00475">
    <property type="entry name" value="53EXOc"/>
    <property type="match status" value="1"/>
</dbReference>
<evidence type="ECO:0000256" key="10">
    <source>
        <dbReference type="ARBA" id="ARBA00022839"/>
    </source>
</evidence>
<keyword evidence="4 16" id="KW-0808">Transferase</keyword>
<evidence type="ECO:0000313" key="20">
    <source>
        <dbReference type="EMBL" id="HHS28521.1"/>
    </source>
</evidence>
<keyword evidence="9" id="KW-0378">Hydrolase</keyword>
<evidence type="ECO:0000256" key="3">
    <source>
        <dbReference type="ARBA" id="ARBA00020311"/>
    </source>
</evidence>
<dbReference type="NCBIfam" id="TIGR00593">
    <property type="entry name" value="pola"/>
    <property type="match status" value="1"/>
</dbReference>
<dbReference type="InterPro" id="IPR019760">
    <property type="entry name" value="DNA-dir_DNA_pol_A_CS"/>
</dbReference>
<dbReference type="InterPro" id="IPR002421">
    <property type="entry name" value="5-3_exonuclease"/>
</dbReference>
<dbReference type="InterPro" id="IPR054690">
    <property type="entry name" value="DNA_polI_exonuclease"/>
</dbReference>
<evidence type="ECO:0000256" key="16">
    <source>
        <dbReference type="RuleBase" id="RU004460"/>
    </source>
</evidence>
<dbReference type="GO" id="GO:0003677">
    <property type="term" value="F:DNA binding"/>
    <property type="evidence" value="ECO:0007669"/>
    <property type="project" value="UniProtKB-UniRule"/>
</dbReference>
<dbReference type="InterPro" id="IPR020046">
    <property type="entry name" value="5-3_exonucl_a-hlix_arch_N"/>
</dbReference>
<name>A0A7V6DNY2_9BACT</name>
<dbReference type="CDD" id="cd09898">
    <property type="entry name" value="H3TH_53EXO"/>
    <property type="match status" value="1"/>
</dbReference>
<dbReference type="Gene3D" id="1.10.150.20">
    <property type="entry name" value="5' to 3' exonuclease, C-terminal subdomain"/>
    <property type="match status" value="2"/>
</dbReference>
<dbReference type="SMART" id="SM00482">
    <property type="entry name" value="POLAc"/>
    <property type="match status" value="1"/>
</dbReference>
<keyword evidence="13 16" id="KW-0234">DNA repair</keyword>
<dbReference type="InterPro" id="IPR036397">
    <property type="entry name" value="RNaseH_sf"/>
</dbReference>
<keyword evidence="8 16" id="KW-0227">DNA damage</keyword>
<evidence type="ECO:0000256" key="8">
    <source>
        <dbReference type="ARBA" id="ARBA00022763"/>
    </source>
</evidence>
<keyword evidence="6 16" id="KW-0235">DNA replication</keyword>
<evidence type="ECO:0000256" key="14">
    <source>
        <dbReference type="ARBA" id="ARBA00049244"/>
    </source>
</evidence>
<dbReference type="InterPro" id="IPR002298">
    <property type="entry name" value="DNA_polymerase_A"/>
</dbReference>
<dbReference type="InterPro" id="IPR001098">
    <property type="entry name" value="DNA-dir_DNA_pol_A_palm_dom"/>
</dbReference>
<proteinExistence type="inferred from homology"/>
<evidence type="ECO:0000256" key="1">
    <source>
        <dbReference type="ARBA" id="ARBA00007705"/>
    </source>
</evidence>
<dbReference type="InterPro" id="IPR043502">
    <property type="entry name" value="DNA/RNA_pol_sf"/>
</dbReference>
<dbReference type="Pfam" id="PF22619">
    <property type="entry name" value="DNA_polI_exo1"/>
    <property type="match status" value="1"/>
</dbReference>
<dbReference type="GO" id="GO:0006302">
    <property type="term" value="P:double-strand break repair"/>
    <property type="evidence" value="ECO:0007669"/>
    <property type="project" value="TreeGrafter"/>
</dbReference>
<dbReference type="GO" id="GO:0003887">
    <property type="term" value="F:DNA-directed DNA polymerase activity"/>
    <property type="evidence" value="ECO:0007669"/>
    <property type="project" value="UniProtKB-UniRule"/>
</dbReference>
<evidence type="ECO:0000259" key="19">
    <source>
        <dbReference type="SMART" id="SM00482"/>
    </source>
</evidence>
<dbReference type="AlphaFoldDB" id="A0A7V6DNY2"/>